<feature type="repeat" description="ANK" evidence="1">
    <location>
        <begin position="121"/>
        <end position="153"/>
    </location>
</feature>
<evidence type="ECO:0000256" key="2">
    <source>
        <dbReference type="SAM" id="MobiDB-lite"/>
    </source>
</evidence>
<feature type="region of interest" description="Disordered" evidence="2">
    <location>
        <begin position="1"/>
        <end position="37"/>
    </location>
</feature>
<feature type="region of interest" description="Disordered" evidence="2">
    <location>
        <begin position="204"/>
        <end position="230"/>
    </location>
</feature>
<keyword evidence="4" id="KW-1185">Reference proteome</keyword>
<accession>A0ABR1SV16</accession>
<evidence type="ECO:0000256" key="1">
    <source>
        <dbReference type="PROSITE-ProRule" id="PRU00023"/>
    </source>
</evidence>
<reference evidence="3 4" key="1">
    <citation type="submission" date="2023-01" db="EMBL/GenBank/DDBJ databases">
        <title>Analysis of 21 Apiospora genomes using comparative genomics revels a genus with tremendous synthesis potential of carbohydrate active enzymes and secondary metabolites.</title>
        <authorList>
            <person name="Sorensen T."/>
        </authorList>
    </citation>
    <scope>NUCLEOTIDE SEQUENCE [LARGE SCALE GENOMIC DNA]</scope>
    <source>
        <strain evidence="3 4">CBS 20057</strain>
    </source>
</reference>
<name>A0ABR1SV16_9PEZI</name>
<dbReference type="Pfam" id="PF12796">
    <property type="entry name" value="Ank_2"/>
    <property type="match status" value="1"/>
</dbReference>
<dbReference type="InterPro" id="IPR050829">
    <property type="entry name" value="CorA_MIT"/>
</dbReference>
<dbReference type="EMBL" id="JAQQWI010000002">
    <property type="protein sequence ID" value="KAK8037353.1"/>
    <property type="molecule type" value="Genomic_DNA"/>
</dbReference>
<dbReference type="PROSITE" id="PS50088">
    <property type="entry name" value="ANK_REPEAT"/>
    <property type="match status" value="1"/>
</dbReference>
<comment type="caution">
    <text evidence="3">The sequence shown here is derived from an EMBL/GenBank/DDBJ whole genome shotgun (WGS) entry which is preliminary data.</text>
</comment>
<evidence type="ECO:0000313" key="4">
    <source>
        <dbReference type="Proteomes" id="UP001396898"/>
    </source>
</evidence>
<dbReference type="InterPro" id="IPR036770">
    <property type="entry name" value="Ankyrin_rpt-contain_sf"/>
</dbReference>
<gene>
    <name evidence="3" type="ORF">PG991_000699</name>
</gene>
<keyword evidence="1" id="KW-0040">ANK repeat</keyword>
<sequence length="725" mass="83801">MEQLRPITETTSLEPDPGEKRSMNREHQNTPLVSGPRAAPEHLSVLLDDDIEYPTYGSPRFMFAHLGDLLIYQNDTDHGSHQGIDSIHDCAELHRYIRNHNVQSLLKLLNVGADMEFKDENGETPLYLATRLGFQDMIKLLLEKGADPESINPNLPNLPSALFQALLQYGAEKGATDSNGETIESLAKGSQEIELLLQAPPLLQGPHTSAVHATEPRRNQTQPQESPPYNDRDQMISLHNFMVVMVDFFLVENSERRMMKSLSMFDLLYGDETLREAMQWGALSGSKPDFRWYHLPENNIGPDGKETKQENLVAFMPYLHHENQPNQHALYKEIKELLKQSPQDRVGLDEAGSTVQHEHQHMAADPAKWPIDGPGLIYRHLIKRYLNVSPDDEDMHLQLRRTLDQYLSPEIDTTGRDQDQVVYRYMKDRYKEPRLFMVDQLWFWIINGDTLITCASNGLEPRANITPAVRPAVPEQTPNLAQAYLNFMNISYRPRQRPTRRRTRRWAEDQVHNWQSMDQLPEAYSRHQTTEGSVDLSDHVMNVHRNIINHLQLQMRAPIKSAYELAVLISNHCAAAFDPSRTPERFQFFDFFERSITRVSGEASELLQQFRNATGRSKETHMHEQLNIRREFDLLTETEDIQEELGILRKVLVDEKEVKDKLWEVCNKLGHNTRQYVHDGGRMFKEMDQIGHHLRRIELMEKMVSRINKMVNIPPADLKALVIKC</sequence>
<dbReference type="SUPFAM" id="SSF48403">
    <property type="entry name" value="Ankyrin repeat"/>
    <property type="match status" value="1"/>
</dbReference>
<dbReference type="Proteomes" id="UP001396898">
    <property type="component" value="Unassembled WGS sequence"/>
</dbReference>
<dbReference type="PANTHER" id="PTHR47685">
    <property type="entry name" value="MAGNESIUM TRANSPORT PROTEIN CORA"/>
    <property type="match status" value="1"/>
</dbReference>
<feature type="compositionally biased region" description="Basic and acidic residues" evidence="2">
    <location>
        <begin position="17"/>
        <end position="28"/>
    </location>
</feature>
<evidence type="ECO:0000313" key="3">
    <source>
        <dbReference type="EMBL" id="KAK8037353.1"/>
    </source>
</evidence>
<protein>
    <submittedName>
        <fullName evidence="3">Uncharacterized protein</fullName>
    </submittedName>
</protein>
<dbReference type="PANTHER" id="PTHR47685:SF1">
    <property type="entry name" value="MAGNESIUM TRANSPORT PROTEIN CORA"/>
    <property type="match status" value="1"/>
</dbReference>
<dbReference type="PROSITE" id="PS50297">
    <property type="entry name" value="ANK_REP_REGION"/>
    <property type="match status" value="1"/>
</dbReference>
<dbReference type="InterPro" id="IPR002110">
    <property type="entry name" value="Ankyrin_rpt"/>
</dbReference>
<proteinExistence type="predicted"/>
<dbReference type="SMART" id="SM00248">
    <property type="entry name" value="ANK"/>
    <property type="match status" value="2"/>
</dbReference>
<organism evidence="3 4">
    <name type="scientific">Apiospora marii</name>
    <dbReference type="NCBI Taxonomy" id="335849"/>
    <lineage>
        <taxon>Eukaryota</taxon>
        <taxon>Fungi</taxon>
        <taxon>Dikarya</taxon>
        <taxon>Ascomycota</taxon>
        <taxon>Pezizomycotina</taxon>
        <taxon>Sordariomycetes</taxon>
        <taxon>Xylariomycetidae</taxon>
        <taxon>Amphisphaeriales</taxon>
        <taxon>Apiosporaceae</taxon>
        <taxon>Apiospora</taxon>
    </lineage>
</organism>
<dbReference type="Gene3D" id="1.25.40.20">
    <property type="entry name" value="Ankyrin repeat-containing domain"/>
    <property type="match status" value="1"/>
</dbReference>